<evidence type="ECO:0000313" key="3">
    <source>
        <dbReference type="Proteomes" id="UP001148932"/>
    </source>
</evidence>
<name>A0ABT5S1B3_9BURK</name>
<dbReference type="PANTHER" id="PTHR37539">
    <property type="entry name" value="SECRETED PROTEIN-RELATED"/>
    <property type="match status" value="1"/>
</dbReference>
<accession>A0ABT5S1B3</accession>
<protein>
    <submittedName>
        <fullName evidence="2">DUF2236 domain-containing protein</fullName>
    </submittedName>
</protein>
<dbReference type="RefSeq" id="WP_274111999.1">
    <property type="nucleotide sequence ID" value="NZ_JAPCKI010000008.1"/>
</dbReference>
<dbReference type="InterPro" id="IPR037473">
    <property type="entry name" value="Lcp-like"/>
</dbReference>
<gene>
    <name evidence="2" type="ORF">OIN59_15850</name>
</gene>
<reference evidence="2" key="1">
    <citation type="submission" date="2022-10" db="EMBL/GenBank/DDBJ databases">
        <title>Description of microaerobic benzene degrading bacteria.</title>
        <authorList>
            <person name="Bedics A."/>
            <person name="Tancsics A."/>
            <person name="Banerjee S."/>
        </authorList>
    </citation>
    <scope>NUCLEOTIDE SEQUENCE</scope>
    <source>
        <strain evidence="2">D2M1</strain>
    </source>
</reference>
<organism evidence="2 3">
    <name type="scientific">Acidovorax benzenivorans</name>
    <dbReference type="NCBI Taxonomy" id="2987520"/>
    <lineage>
        <taxon>Bacteria</taxon>
        <taxon>Pseudomonadati</taxon>
        <taxon>Pseudomonadota</taxon>
        <taxon>Betaproteobacteria</taxon>
        <taxon>Burkholderiales</taxon>
        <taxon>Comamonadaceae</taxon>
        <taxon>Acidovorax</taxon>
    </lineage>
</organism>
<dbReference type="Pfam" id="PF09995">
    <property type="entry name" value="MPAB_Lcp_cat"/>
    <property type="match status" value="1"/>
</dbReference>
<evidence type="ECO:0000313" key="2">
    <source>
        <dbReference type="EMBL" id="MDD2178913.1"/>
    </source>
</evidence>
<dbReference type="EMBL" id="JAPCKI010000008">
    <property type="protein sequence ID" value="MDD2178913.1"/>
    <property type="molecule type" value="Genomic_DNA"/>
</dbReference>
<comment type="caution">
    <text evidence="2">The sequence shown here is derived from an EMBL/GenBank/DDBJ whole genome shotgun (WGS) entry which is preliminary data.</text>
</comment>
<dbReference type="InterPro" id="IPR018713">
    <property type="entry name" value="MPAB/Lcp_cat_dom"/>
</dbReference>
<keyword evidence="3" id="KW-1185">Reference proteome</keyword>
<proteinExistence type="predicted"/>
<dbReference type="PANTHER" id="PTHR37539:SF1">
    <property type="entry name" value="ER-BOUND OXYGENASE MPAB_MPAB'_RUBBER OXYGENASE CATALYTIC DOMAIN-CONTAINING PROTEIN"/>
    <property type="match status" value="1"/>
</dbReference>
<evidence type="ECO:0000259" key="1">
    <source>
        <dbReference type="Pfam" id="PF09995"/>
    </source>
</evidence>
<sequence length="482" mass="52877">MTLPAASSVLPATPAYDPAAMRYQADPLADATIAAIVGSWELPAGEANLQTLLALNADRMRHLQTATMLLNTWTNNAALVDWSPPDGTSPHIVEALRGYLDAGRGLPEWCDPAKITRGENVFTEHGPLSVMSLFCASLPDCYIQPKAAAVLQISGQLTTNADYRIRSTAAMVFPVMLRGGLTTPEGLGVAQTLKVRLIHATIRNLMLHGAPQAMVNAVVQPIATPAAEASQQSMHGAFMANGWNVSRDGLPNNQEQLVFTLLTFHFVFLRAMRTLGIGLSAMDEEAYLHCWNVVGFLLGIEPKWMPFTYADAERLFLDIQTQCLADNVYPGGTDARPALGGALMDYMSDSIPFKLLKPLPALFTRYLCGGVVADALGISNRQPLISRILFAVLMSVSRLIDSVVRLVVPQFSLSRMFSRVVGYHLLTSFLMDQTRPLKLPTQLLTQMHATVGTWDDDAKAPRWLNRLEDRLTVRGRWGRHDQ</sequence>
<dbReference type="Proteomes" id="UP001148932">
    <property type="component" value="Unassembled WGS sequence"/>
</dbReference>
<feature type="domain" description="ER-bound oxygenase mpaB/mpaB'/Rubber oxygenase catalytic" evidence="1">
    <location>
        <begin position="145"/>
        <end position="398"/>
    </location>
</feature>